<reference evidence="1 2" key="1">
    <citation type="submission" date="2024-09" db="EMBL/GenBank/DDBJ databases">
        <authorList>
            <person name="Sun Q."/>
            <person name="Mori K."/>
        </authorList>
    </citation>
    <scope>NUCLEOTIDE SEQUENCE [LARGE SCALE GENOMIC DNA]</scope>
    <source>
        <strain evidence="1 2">CECT 8064</strain>
    </source>
</reference>
<protein>
    <recommendedName>
        <fullName evidence="3">CopL family metal-binding regulatory protein</fullName>
    </recommendedName>
</protein>
<proteinExistence type="predicted"/>
<name>A0ABV5HSA8_9VIBR</name>
<gene>
    <name evidence="1" type="ORF">ACFFUV_18995</name>
</gene>
<dbReference type="RefSeq" id="WP_390195951.1">
    <property type="nucleotide sequence ID" value="NZ_JBHMEP010000008.1"/>
</dbReference>
<evidence type="ECO:0000313" key="1">
    <source>
        <dbReference type="EMBL" id="MFB9137063.1"/>
    </source>
</evidence>
<dbReference type="Proteomes" id="UP001589645">
    <property type="component" value="Unassembled WGS sequence"/>
</dbReference>
<keyword evidence="2" id="KW-1185">Reference proteome</keyword>
<sequence>MRLNLISTTWITILVLAAVLMSGFTSSSTMMNNAMPHSGHATALNCPSLQNSPSSTHHNMAMSHSIDVNGQCEVVTDVMHDCCDATCATSVAIFITPSMLMTISASRALLALPPSGDVIHQTKSLYRPPIA</sequence>
<organism evidence="1 2">
    <name type="scientific">Vibrio olivae</name>
    <dbReference type="NCBI Taxonomy" id="1243002"/>
    <lineage>
        <taxon>Bacteria</taxon>
        <taxon>Pseudomonadati</taxon>
        <taxon>Pseudomonadota</taxon>
        <taxon>Gammaproteobacteria</taxon>
        <taxon>Vibrionales</taxon>
        <taxon>Vibrionaceae</taxon>
        <taxon>Vibrio</taxon>
    </lineage>
</organism>
<evidence type="ECO:0008006" key="3">
    <source>
        <dbReference type="Google" id="ProtNLM"/>
    </source>
</evidence>
<evidence type="ECO:0000313" key="2">
    <source>
        <dbReference type="Proteomes" id="UP001589645"/>
    </source>
</evidence>
<dbReference type="EMBL" id="JBHMEP010000008">
    <property type="protein sequence ID" value="MFB9137063.1"/>
    <property type="molecule type" value="Genomic_DNA"/>
</dbReference>
<accession>A0ABV5HSA8</accession>
<comment type="caution">
    <text evidence="1">The sequence shown here is derived from an EMBL/GenBank/DDBJ whole genome shotgun (WGS) entry which is preliminary data.</text>
</comment>